<name>A0A6H1ZKR1_9ZZZZ</name>
<reference evidence="1" key="1">
    <citation type="submission" date="2020-03" db="EMBL/GenBank/DDBJ databases">
        <title>The deep terrestrial virosphere.</title>
        <authorList>
            <person name="Holmfeldt K."/>
            <person name="Nilsson E."/>
            <person name="Simone D."/>
            <person name="Lopez-Fernandez M."/>
            <person name="Wu X."/>
            <person name="de Brujin I."/>
            <person name="Lundin D."/>
            <person name="Andersson A."/>
            <person name="Bertilsson S."/>
            <person name="Dopson M."/>
        </authorList>
    </citation>
    <scope>NUCLEOTIDE SEQUENCE</scope>
    <source>
        <strain evidence="3">MM415A01095</strain>
        <strain evidence="2">MM415B00426</strain>
        <strain evidence="1">TM448A00829</strain>
        <strain evidence="4">TM448B01500</strain>
    </source>
</reference>
<proteinExistence type="predicted"/>
<protein>
    <submittedName>
        <fullName evidence="1">Uncharacterized protein</fullName>
    </submittedName>
</protein>
<dbReference type="EMBL" id="MT142329">
    <property type="protein sequence ID" value="QJA78273.1"/>
    <property type="molecule type" value="Genomic_DNA"/>
</dbReference>
<evidence type="ECO:0000313" key="4">
    <source>
        <dbReference type="EMBL" id="QJH99161.1"/>
    </source>
</evidence>
<dbReference type="EMBL" id="MT141534">
    <property type="protein sequence ID" value="QJA65215.1"/>
    <property type="molecule type" value="Genomic_DNA"/>
</dbReference>
<dbReference type="AlphaFoldDB" id="A0A6H1ZKR1"/>
<evidence type="ECO:0000313" key="3">
    <source>
        <dbReference type="EMBL" id="QJA78273.1"/>
    </source>
</evidence>
<dbReference type="EMBL" id="MT144772">
    <property type="protein sequence ID" value="QJH99161.1"/>
    <property type="molecule type" value="Genomic_DNA"/>
</dbReference>
<evidence type="ECO:0000313" key="2">
    <source>
        <dbReference type="EMBL" id="QJA65215.1"/>
    </source>
</evidence>
<gene>
    <name evidence="3" type="ORF">MM415A01095_0002</name>
    <name evidence="2" type="ORF">MM415B00426_0021</name>
    <name evidence="1" type="ORF">TM448A00829_0015</name>
    <name evidence="4" type="ORF">TM448B01500_0014</name>
</gene>
<sequence length="148" mass="17197">MRTLLIGTDPYKIFDIWGIEIHNSPNNYEILMLYIDDSPLGICDKLCREAIIAQKRHDLFRLGKEVGIKKIANLDISKYGVNVERLSIQLKLYITIGGIRKIWFHSLPEVFELLLNSMIKKFNVEIAKCDTQIDIEYRKKLNSLMIGK</sequence>
<accession>A0A6H1ZKR1</accession>
<organism evidence="1">
    <name type="scientific">viral metagenome</name>
    <dbReference type="NCBI Taxonomy" id="1070528"/>
    <lineage>
        <taxon>unclassified sequences</taxon>
        <taxon>metagenomes</taxon>
        <taxon>organismal metagenomes</taxon>
    </lineage>
</organism>
<evidence type="ECO:0000313" key="1">
    <source>
        <dbReference type="EMBL" id="QJA48062.1"/>
    </source>
</evidence>
<dbReference type="EMBL" id="MT144069">
    <property type="protein sequence ID" value="QJA48062.1"/>
    <property type="molecule type" value="Genomic_DNA"/>
</dbReference>